<proteinExistence type="predicted"/>
<protein>
    <submittedName>
        <fullName evidence="2">Uncharacterized protein</fullName>
    </submittedName>
</protein>
<dbReference type="Proteomes" id="UP000887576">
    <property type="component" value="Unplaced"/>
</dbReference>
<evidence type="ECO:0000313" key="2">
    <source>
        <dbReference type="WBParaSite" id="JU765_v2.g14552.t1"/>
    </source>
</evidence>
<dbReference type="WBParaSite" id="JU765_v2.g14552.t1">
    <property type="protein sequence ID" value="JU765_v2.g14552.t1"/>
    <property type="gene ID" value="JU765_v2.g14552"/>
</dbReference>
<reference evidence="2" key="1">
    <citation type="submission" date="2022-11" db="UniProtKB">
        <authorList>
            <consortium name="WormBaseParasite"/>
        </authorList>
    </citation>
    <scope>IDENTIFICATION</scope>
</reference>
<evidence type="ECO:0000313" key="1">
    <source>
        <dbReference type="Proteomes" id="UP000887576"/>
    </source>
</evidence>
<organism evidence="1 2">
    <name type="scientific">Panagrolaimus sp. JU765</name>
    <dbReference type="NCBI Taxonomy" id="591449"/>
    <lineage>
        <taxon>Eukaryota</taxon>
        <taxon>Metazoa</taxon>
        <taxon>Ecdysozoa</taxon>
        <taxon>Nematoda</taxon>
        <taxon>Chromadorea</taxon>
        <taxon>Rhabditida</taxon>
        <taxon>Tylenchina</taxon>
        <taxon>Panagrolaimomorpha</taxon>
        <taxon>Panagrolaimoidea</taxon>
        <taxon>Panagrolaimidae</taxon>
        <taxon>Panagrolaimus</taxon>
    </lineage>
</organism>
<accession>A0AC34QAJ2</accession>
<sequence>MSAIGHLEARIAQFRDFFLMHTAQPGTLAVIDEFIGRVRIHAQGPAHPGDAVQTSQGLVSLQIIAIRAIVESMDIADGIKSELLRRADVIEAAALLMLALVE</sequence>
<name>A0AC34QAJ2_9BILA</name>